<dbReference type="EMBL" id="CM018048">
    <property type="protein sequence ID" value="KAA8521503.1"/>
    <property type="molecule type" value="Genomic_DNA"/>
</dbReference>
<dbReference type="InterPro" id="IPR006867">
    <property type="entry name" value="DUF632"/>
</dbReference>
<protein>
    <recommendedName>
        <fullName evidence="1">DUF632 domain-containing protein</fullName>
    </recommendedName>
</protein>
<organism evidence="2 3">
    <name type="scientific">Nyssa sinensis</name>
    <dbReference type="NCBI Taxonomy" id="561372"/>
    <lineage>
        <taxon>Eukaryota</taxon>
        <taxon>Viridiplantae</taxon>
        <taxon>Streptophyta</taxon>
        <taxon>Embryophyta</taxon>
        <taxon>Tracheophyta</taxon>
        <taxon>Spermatophyta</taxon>
        <taxon>Magnoliopsida</taxon>
        <taxon>eudicotyledons</taxon>
        <taxon>Gunneridae</taxon>
        <taxon>Pentapetalae</taxon>
        <taxon>asterids</taxon>
        <taxon>Cornales</taxon>
        <taxon>Nyssaceae</taxon>
        <taxon>Nyssa</taxon>
    </lineage>
</organism>
<dbReference type="PANTHER" id="PTHR21450">
    <property type="entry name" value="PROTEIN ALTERED PHOSPHATE STARVATION RESPONSE 1"/>
    <property type="match status" value="1"/>
</dbReference>
<accession>A0A5J4ZRN9</accession>
<evidence type="ECO:0000313" key="3">
    <source>
        <dbReference type="Proteomes" id="UP000325577"/>
    </source>
</evidence>
<dbReference type="Pfam" id="PF04782">
    <property type="entry name" value="DUF632"/>
    <property type="match status" value="1"/>
</dbReference>
<sequence length="208" mass="23294">MAECHQWQKHTLDEAKLLLTDTPLKLSGAKKYTIMMSPPRLANSAANLETELRNWRACFESLITSEHSYVHALTSWLLRCVHSDPNTSKLPFSSRRFTGALPVFGICIQWSRFLDAIRENLAGSKRFRDGLLVEYGGNMEVVEVGQLKKDVMTEEKMAEVAIRILWAGLLAALSSLTEFAIASAEGYADLVKQWENVKSEQSSAETGK</sequence>
<feature type="domain" description="DUF632" evidence="1">
    <location>
        <begin position="1"/>
        <end position="121"/>
    </location>
</feature>
<dbReference type="PANTHER" id="PTHR21450:SF3">
    <property type="entry name" value="DUF630 FAMILY PROTEIN (DUF630 AND DUF632)"/>
    <property type="match status" value="1"/>
</dbReference>
<name>A0A5J4ZRN9_9ASTE</name>
<keyword evidence="3" id="KW-1185">Reference proteome</keyword>
<reference evidence="2 3" key="1">
    <citation type="submission" date="2019-09" db="EMBL/GenBank/DDBJ databases">
        <title>A chromosome-level genome assembly of the Chinese tupelo Nyssa sinensis.</title>
        <authorList>
            <person name="Yang X."/>
            <person name="Kang M."/>
            <person name="Yang Y."/>
            <person name="Xiong H."/>
            <person name="Wang M."/>
            <person name="Zhang Z."/>
            <person name="Wang Z."/>
            <person name="Wu H."/>
            <person name="Ma T."/>
            <person name="Liu J."/>
            <person name="Xi Z."/>
        </authorList>
    </citation>
    <scope>NUCLEOTIDE SEQUENCE [LARGE SCALE GENOMIC DNA]</scope>
    <source>
        <strain evidence="2">J267</strain>
        <tissue evidence="2">Leaf</tissue>
    </source>
</reference>
<gene>
    <name evidence="2" type="ORF">F0562_012187</name>
</gene>
<dbReference type="Proteomes" id="UP000325577">
    <property type="component" value="Linkage Group LG5"/>
</dbReference>
<dbReference type="OrthoDB" id="1738193at2759"/>
<evidence type="ECO:0000259" key="1">
    <source>
        <dbReference type="Pfam" id="PF04782"/>
    </source>
</evidence>
<proteinExistence type="predicted"/>
<dbReference type="AlphaFoldDB" id="A0A5J4ZRN9"/>
<evidence type="ECO:0000313" key="2">
    <source>
        <dbReference type="EMBL" id="KAA8521503.1"/>
    </source>
</evidence>